<evidence type="ECO:0000256" key="6">
    <source>
        <dbReference type="ARBA" id="ARBA00022917"/>
    </source>
</evidence>
<evidence type="ECO:0000256" key="1">
    <source>
        <dbReference type="ARBA" id="ARBA00002606"/>
    </source>
</evidence>
<reference evidence="11 12" key="1">
    <citation type="submission" date="2017-12" db="EMBL/GenBank/DDBJ databases">
        <title>Mesoplasma syrphidae YJS, Complete Genome.</title>
        <authorList>
            <person name="Knight T.F."/>
            <person name="Citino T."/>
            <person name="Rubinstein R."/>
            <person name="Neuschaefer Z."/>
        </authorList>
    </citation>
    <scope>NUCLEOTIDE SEQUENCE [LARGE SCALE GENOMIC DNA]</scope>
    <source>
        <strain evidence="11 12">YJS</strain>
    </source>
</reference>
<gene>
    <name evidence="8" type="primary">fmt</name>
    <name evidence="11" type="ORF">CXP39_02340</name>
</gene>
<dbReference type="InterPro" id="IPR001555">
    <property type="entry name" value="GART_AS"/>
</dbReference>
<comment type="function">
    <text evidence="1 8">Attaches a formyl group to the free amino group of methionyl-tRNA(fMet). The formyl group appears to play a dual role in the initiator identity of N-formylmethionyl-tRNA by promoting its recognition by IF2 and preventing the misappropriation of this tRNA by the elongation apparatus.</text>
</comment>
<feature type="binding site" evidence="8">
    <location>
        <begin position="111"/>
        <end position="114"/>
    </location>
    <ligand>
        <name>(6S)-5,6,7,8-tetrahydrofolate</name>
        <dbReference type="ChEBI" id="CHEBI:57453"/>
    </ligand>
</feature>
<dbReference type="KEGG" id="msyr:CXP39_02340"/>
<dbReference type="InterPro" id="IPR002376">
    <property type="entry name" value="Formyl_transf_N"/>
</dbReference>
<protein>
    <recommendedName>
        <fullName evidence="4 8">Methionyl-tRNA formyltransferase</fullName>
        <ecNumber evidence="3 8">2.1.2.9</ecNumber>
    </recommendedName>
</protein>
<evidence type="ECO:0000256" key="2">
    <source>
        <dbReference type="ARBA" id="ARBA00010699"/>
    </source>
</evidence>
<feature type="domain" description="Formyl transferase N-terminal" evidence="9">
    <location>
        <begin position="5"/>
        <end position="174"/>
    </location>
</feature>
<keyword evidence="12" id="KW-1185">Reference proteome</keyword>
<dbReference type="AlphaFoldDB" id="A0A2K9CA89"/>
<comment type="catalytic activity">
    <reaction evidence="7 8">
        <text>L-methionyl-tRNA(fMet) + (6R)-10-formyltetrahydrofolate = N-formyl-L-methionyl-tRNA(fMet) + (6S)-5,6,7,8-tetrahydrofolate + H(+)</text>
        <dbReference type="Rhea" id="RHEA:24380"/>
        <dbReference type="Rhea" id="RHEA-COMP:9952"/>
        <dbReference type="Rhea" id="RHEA-COMP:9953"/>
        <dbReference type="ChEBI" id="CHEBI:15378"/>
        <dbReference type="ChEBI" id="CHEBI:57453"/>
        <dbReference type="ChEBI" id="CHEBI:78530"/>
        <dbReference type="ChEBI" id="CHEBI:78844"/>
        <dbReference type="ChEBI" id="CHEBI:195366"/>
        <dbReference type="EC" id="2.1.2.9"/>
    </reaction>
</comment>
<dbReference type="InterPro" id="IPR041711">
    <property type="entry name" value="Met-tRNA-FMT_N"/>
</dbReference>
<name>A0A2K9CA89_9MOLU</name>
<evidence type="ECO:0000256" key="8">
    <source>
        <dbReference type="HAMAP-Rule" id="MF_00182"/>
    </source>
</evidence>
<evidence type="ECO:0000256" key="3">
    <source>
        <dbReference type="ARBA" id="ARBA00012261"/>
    </source>
</evidence>
<dbReference type="PANTHER" id="PTHR11138">
    <property type="entry name" value="METHIONYL-TRNA FORMYLTRANSFERASE"/>
    <property type="match status" value="1"/>
</dbReference>
<dbReference type="CDD" id="cd08704">
    <property type="entry name" value="Met_tRNA_FMT_C"/>
    <property type="match status" value="1"/>
</dbReference>
<comment type="similarity">
    <text evidence="2 8">Belongs to the Fmt family.</text>
</comment>
<evidence type="ECO:0000256" key="4">
    <source>
        <dbReference type="ARBA" id="ARBA00016014"/>
    </source>
</evidence>
<evidence type="ECO:0000313" key="11">
    <source>
        <dbReference type="EMBL" id="AUF83925.1"/>
    </source>
</evidence>
<dbReference type="InterPro" id="IPR036477">
    <property type="entry name" value="Formyl_transf_N_sf"/>
</dbReference>
<dbReference type="PROSITE" id="PS00373">
    <property type="entry name" value="GART"/>
    <property type="match status" value="1"/>
</dbReference>
<dbReference type="InterPro" id="IPR037022">
    <property type="entry name" value="Formyl_trans_C_sf"/>
</dbReference>
<dbReference type="PANTHER" id="PTHR11138:SF5">
    <property type="entry name" value="METHIONYL-TRNA FORMYLTRANSFERASE, MITOCHONDRIAL"/>
    <property type="match status" value="1"/>
</dbReference>
<dbReference type="Gene3D" id="3.40.50.170">
    <property type="entry name" value="Formyl transferase, N-terminal domain"/>
    <property type="match status" value="1"/>
</dbReference>
<dbReference type="Pfam" id="PF02911">
    <property type="entry name" value="Formyl_trans_C"/>
    <property type="match status" value="1"/>
</dbReference>
<dbReference type="EMBL" id="CP025257">
    <property type="protein sequence ID" value="AUF83925.1"/>
    <property type="molecule type" value="Genomic_DNA"/>
</dbReference>
<dbReference type="InterPro" id="IPR011034">
    <property type="entry name" value="Formyl_transferase-like_C_sf"/>
</dbReference>
<proteinExistence type="inferred from homology"/>
<dbReference type="InterPro" id="IPR005794">
    <property type="entry name" value="Fmt"/>
</dbReference>
<evidence type="ECO:0000259" key="9">
    <source>
        <dbReference type="Pfam" id="PF00551"/>
    </source>
</evidence>
<dbReference type="InterPro" id="IPR044135">
    <property type="entry name" value="Met-tRNA-FMT_C"/>
</dbReference>
<keyword evidence="6 8" id="KW-0648">Protein biosynthesis</keyword>
<evidence type="ECO:0000259" key="10">
    <source>
        <dbReference type="Pfam" id="PF02911"/>
    </source>
</evidence>
<dbReference type="GO" id="GO:0005829">
    <property type="term" value="C:cytosol"/>
    <property type="evidence" value="ECO:0007669"/>
    <property type="project" value="TreeGrafter"/>
</dbReference>
<dbReference type="HAMAP" id="MF_00182">
    <property type="entry name" value="Formyl_trans"/>
    <property type="match status" value="1"/>
</dbReference>
<dbReference type="GO" id="GO:0004479">
    <property type="term" value="F:methionyl-tRNA formyltransferase activity"/>
    <property type="evidence" value="ECO:0007669"/>
    <property type="project" value="UniProtKB-UniRule"/>
</dbReference>
<dbReference type="CDD" id="cd08646">
    <property type="entry name" value="FMT_core_Met-tRNA-FMT_N"/>
    <property type="match status" value="1"/>
</dbReference>
<evidence type="ECO:0000256" key="7">
    <source>
        <dbReference type="ARBA" id="ARBA00048558"/>
    </source>
</evidence>
<dbReference type="NCBIfam" id="TIGR00460">
    <property type="entry name" value="fmt"/>
    <property type="match status" value="1"/>
</dbReference>
<sequence>MNSLRVVFCGTPQIGADILKALIEMPNVEVAMVISQPDKKVGRKKLLTPTIVKKMALEYGIPIIQPVKISESYEEIKKANPDFIITCAYGQFIPTKILEIPNIDAINIHGSLLPKYRGGAPIQYAIKNGDSKTGISIMKMVKKMDAGDYYIQESVLIEPNDTAGTMFEKLGVLGANMIKKYLFQIANRELVPVAQNETEVTLSRNITTNEEMIDWYQSAKQINNHIRALAPTPIAHTYLKTERYKIKSARLLRSDEFFATTLNVKRPGEIVAMDREGIIIHTNQGFLKVLEIQRSGKTMISAGLYFANRLTDLRVGDVFGELMI</sequence>
<dbReference type="Pfam" id="PF00551">
    <property type="entry name" value="Formyl_trans_N"/>
    <property type="match status" value="1"/>
</dbReference>
<organism evidence="11 12">
    <name type="scientific">Mesoplasma syrphidae</name>
    <dbReference type="NCBI Taxonomy" id="225999"/>
    <lineage>
        <taxon>Bacteria</taxon>
        <taxon>Bacillati</taxon>
        <taxon>Mycoplasmatota</taxon>
        <taxon>Mollicutes</taxon>
        <taxon>Entomoplasmatales</taxon>
        <taxon>Entomoplasmataceae</taxon>
        <taxon>Mesoplasma</taxon>
    </lineage>
</organism>
<accession>A0A2K9CA89</accession>
<dbReference type="SUPFAM" id="SSF53328">
    <property type="entry name" value="Formyltransferase"/>
    <property type="match status" value="1"/>
</dbReference>
<evidence type="ECO:0000313" key="12">
    <source>
        <dbReference type="Proteomes" id="UP000233419"/>
    </source>
</evidence>
<dbReference type="EC" id="2.1.2.9" evidence="3 8"/>
<dbReference type="Proteomes" id="UP000233419">
    <property type="component" value="Chromosome"/>
</dbReference>
<dbReference type="InterPro" id="IPR005793">
    <property type="entry name" value="Formyl_trans_C"/>
</dbReference>
<feature type="domain" description="Formyl transferase C-terminal" evidence="10">
    <location>
        <begin position="205"/>
        <end position="306"/>
    </location>
</feature>
<keyword evidence="5 8" id="KW-0808">Transferase</keyword>
<evidence type="ECO:0000256" key="5">
    <source>
        <dbReference type="ARBA" id="ARBA00022679"/>
    </source>
</evidence>
<dbReference type="Gene3D" id="3.10.25.10">
    <property type="entry name" value="Formyl transferase, C-terminal domain"/>
    <property type="match status" value="1"/>
</dbReference>
<dbReference type="SUPFAM" id="SSF50486">
    <property type="entry name" value="FMT C-terminal domain-like"/>
    <property type="match status" value="1"/>
</dbReference>
<dbReference type="OrthoDB" id="9802815at2"/>